<keyword evidence="3" id="KW-1185">Reference proteome</keyword>
<feature type="transmembrane region" description="Helical" evidence="1">
    <location>
        <begin position="35"/>
        <end position="53"/>
    </location>
</feature>
<keyword evidence="1" id="KW-0812">Transmembrane</keyword>
<name>A0A6G4VLN4_9ACTN</name>
<feature type="transmembrane region" description="Helical" evidence="1">
    <location>
        <begin position="65"/>
        <end position="82"/>
    </location>
</feature>
<accession>A0A6G4VLN4</accession>
<dbReference type="EMBL" id="JAAKZY010000289">
    <property type="protein sequence ID" value="NGO14765.1"/>
    <property type="molecule type" value="Genomic_DNA"/>
</dbReference>
<dbReference type="Proteomes" id="UP000472335">
    <property type="component" value="Unassembled WGS sequence"/>
</dbReference>
<evidence type="ECO:0008006" key="4">
    <source>
        <dbReference type="Google" id="ProtNLM"/>
    </source>
</evidence>
<evidence type="ECO:0000313" key="2">
    <source>
        <dbReference type="EMBL" id="NGO14765.1"/>
    </source>
</evidence>
<gene>
    <name evidence="2" type="ORF">G5C60_46045</name>
</gene>
<keyword evidence="1" id="KW-0472">Membrane</keyword>
<feature type="transmembrane region" description="Helical" evidence="1">
    <location>
        <begin position="12"/>
        <end position="28"/>
    </location>
</feature>
<dbReference type="AlphaFoldDB" id="A0A6G4VLN4"/>
<reference evidence="2 3" key="1">
    <citation type="submission" date="2020-02" db="EMBL/GenBank/DDBJ databases">
        <title>Whole-genome analyses of novel actinobacteria.</title>
        <authorList>
            <person name="Sahin N."/>
            <person name="Gencbay T."/>
        </authorList>
    </citation>
    <scope>NUCLEOTIDE SEQUENCE [LARGE SCALE GENOMIC DNA]</scope>
    <source>
        <strain evidence="2 3">HC44</strain>
    </source>
</reference>
<feature type="non-terminal residue" evidence="2">
    <location>
        <position position="1"/>
    </location>
</feature>
<evidence type="ECO:0000313" key="3">
    <source>
        <dbReference type="Proteomes" id="UP000472335"/>
    </source>
</evidence>
<sequence>GSAVRSGGRWALSALPYALAVVGLLLILRAAVPKGLLAGPVILLAGGGLWAAYDAGAFDGSTADRVWPIVVIALGAALSLGVRTESPRREQEHPMRRYRSVLVPVDRRVVTSTVPLQNLTVGSYFGNAVVDLSGAEFMQLASPDDRLRVLQADITVLFGRVELVVGPYCAVVKGNVENAPAVHFADRVPVYPNERAYLNDGGARQPHRLVLNVLGLGGSVAISSL</sequence>
<protein>
    <recommendedName>
        <fullName evidence="4">Cell wall-active antibiotics response LiaF-like C-terminal domain-containing protein</fullName>
    </recommendedName>
</protein>
<dbReference type="RefSeq" id="WP_165269464.1">
    <property type="nucleotide sequence ID" value="NZ_JAAKZY010000289.1"/>
</dbReference>
<organism evidence="2 3">
    <name type="scientific">Streptomyces scabichelini</name>
    <dbReference type="NCBI Taxonomy" id="2711217"/>
    <lineage>
        <taxon>Bacteria</taxon>
        <taxon>Bacillati</taxon>
        <taxon>Actinomycetota</taxon>
        <taxon>Actinomycetes</taxon>
        <taxon>Kitasatosporales</taxon>
        <taxon>Streptomycetaceae</taxon>
        <taxon>Streptomyces</taxon>
    </lineage>
</organism>
<proteinExistence type="predicted"/>
<evidence type="ECO:0000256" key="1">
    <source>
        <dbReference type="SAM" id="Phobius"/>
    </source>
</evidence>
<keyword evidence="1" id="KW-1133">Transmembrane helix</keyword>
<comment type="caution">
    <text evidence="2">The sequence shown here is derived from an EMBL/GenBank/DDBJ whole genome shotgun (WGS) entry which is preliminary data.</text>
</comment>